<evidence type="ECO:0000313" key="1">
    <source>
        <dbReference type="EMBL" id="SVB72313.1"/>
    </source>
</evidence>
<feature type="non-terminal residue" evidence="1">
    <location>
        <position position="35"/>
    </location>
</feature>
<name>A0A382GCJ0_9ZZZZ</name>
<accession>A0A382GCJ0</accession>
<proteinExistence type="predicted"/>
<gene>
    <name evidence="1" type="ORF">METZ01_LOCUS225167</name>
</gene>
<sequence>VDTVLDTLKDRVGINVLMLGTVSWLGLKSGRSISH</sequence>
<feature type="non-terminal residue" evidence="1">
    <location>
        <position position="1"/>
    </location>
</feature>
<dbReference type="EMBL" id="UINC01054510">
    <property type="protein sequence ID" value="SVB72313.1"/>
    <property type="molecule type" value="Genomic_DNA"/>
</dbReference>
<organism evidence="1">
    <name type="scientific">marine metagenome</name>
    <dbReference type="NCBI Taxonomy" id="408172"/>
    <lineage>
        <taxon>unclassified sequences</taxon>
        <taxon>metagenomes</taxon>
        <taxon>ecological metagenomes</taxon>
    </lineage>
</organism>
<protein>
    <submittedName>
        <fullName evidence="1">Uncharacterized protein</fullName>
    </submittedName>
</protein>
<reference evidence="1" key="1">
    <citation type="submission" date="2018-05" db="EMBL/GenBank/DDBJ databases">
        <authorList>
            <person name="Lanie J.A."/>
            <person name="Ng W.-L."/>
            <person name="Kazmierczak K.M."/>
            <person name="Andrzejewski T.M."/>
            <person name="Davidsen T.M."/>
            <person name="Wayne K.J."/>
            <person name="Tettelin H."/>
            <person name="Glass J.I."/>
            <person name="Rusch D."/>
            <person name="Podicherti R."/>
            <person name="Tsui H.-C.T."/>
            <person name="Winkler M.E."/>
        </authorList>
    </citation>
    <scope>NUCLEOTIDE SEQUENCE</scope>
</reference>
<dbReference type="AlphaFoldDB" id="A0A382GCJ0"/>